<dbReference type="STRING" id="450851.PHZ_c0027"/>
<sequence length="61" mass="6594">MPAPPRRPTREECCGRGCDPCILDYYERALERWEARVAALGHDPAELLAALKGGAPSGDGQ</sequence>
<evidence type="ECO:0000313" key="3">
    <source>
        <dbReference type="Proteomes" id="UP000001868"/>
    </source>
</evidence>
<name>B4RBI1_PHEZH</name>
<keyword evidence="3" id="KW-1185">Reference proteome</keyword>
<evidence type="ECO:0000259" key="1">
    <source>
        <dbReference type="Pfam" id="PF09791"/>
    </source>
</evidence>
<protein>
    <recommendedName>
        <fullName evidence="1">Oxidoreductase-like domain-containing protein</fullName>
    </recommendedName>
</protein>
<dbReference type="EMBL" id="CP000747">
    <property type="protein sequence ID" value="ACG76441.1"/>
    <property type="molecule type" value="Genomic_DNA"/>
</dbReference>
<reference evidence="2 3" key="1">
    <citation type="journal article" date="2008" name="BMC Genomics">
        <title>Complete genome of Phenylobacterium zucineum - a novel facultative intracellular bacterium isolated from human erythroleukemia cell line K562.</title>
        <authorList>
            <person name="Luo Y."/>
            <person name="Xu X."/>
            <person name="Ding Z."/>
            <person name="Liu Z."/>
            <person name="Zhang B."/>
            <person name="Yan Z."/>
            <person name="Sun J."/>
            <person name="Hu S."/>
            <person name="Hu X."/>
        </authorList>
    </citation>
    <scope>NUCLEOTIDE SEQUENCE [LARGE SCALE GENOMIC DNA]</scope>
    <source>
        <strain evidence="2 3">HLK1</strain>
    </source>
</reference>
<dbReference type="InterPro" id="IPR019180">
    <property type="entry name" value="Oxidoreductase-like_N"/>
</dbReference>
<dbReference type="KEGG" id="pzu:PHZ_c0027"/>
<organism evidence="2 3">
    <name type="scientific">Phenylobacterium zucineum (strain HLK1)</name>
    <dbReference type="NCBI Taxonomy" id="450851"/>
    <lineage>
        <taxon>Bacteria</taxon>
        <taxon>Pseudomonadati</taxon>
        <taxon>Pseudomonadota</taxon>
        <taxon>Alphaproteobacteria</taxon>
        <taxon>Caulobacterales</taxon>
        <taxon>Caulobacteraceae</taxon>
        <taxon>Phenylobacterium</taxon>
    </lineage>
</organism>
<gene>
    <name evidence="2" type="ordered locus">PHZ_c0027</name>
</gene>
<dbReference type="Proteomes" id="UP000001868">
    <property type="component" value="Chromosome"/>
</dbReference>
<dbReference type="AlphaFoldDB" id="B4RBI1"/>
<dbReference type="RefSeq" id="WP_012520589.1">
    <property type="nucleotide sequence ID" value="NC_011144.1"/>
</dbReference>
<dbReference type="OrthoDB" id="5797329at2"/>
<feature type="domain" description="Oxidoreductase-like" evidence="1">
    <location>
        <begin position="2"/>
        <end position="38"/>
    </location>
</feature>
<evidence type="ECO:0000313" key="2">
    <source>
        <dbReference type="EMBL" id="ACG76441.1"/>
    </source>
</evidence>
<dbReference type="HOGENOM" id="CLU_2918661_0_0_5"/>
<proteinExistence type="predicted"/>
<dbReference type="Pfam" id="PF09791">
    <property type="entry name" value="Oxidored-like"/>
    <property type="match status" value="1"/>
</dbReference>
<accession>B4RBI1</accession>